<organism evidence="1 2">
    <name type="scientific">Roseobacter cerasinus</name>
    <dbReference type="NCBI Taxonomy" id="2602289"/>
    <lineage>
        <taxon>Bacteria</taxon>
        <taxon>Pseudomonadati</taxon>
        <taxon>Pseudomonadota</taxon>
        <taxon>Alphaproteobacteria</taxon>
        <taxon>Rhodobacterales</taxon>
        <taxon>Roseobacteraceae</taxon>
        <taxon>Roseobacter</taxon>
    </lineage>
</organism>
<sequence>MIENAVTGAAMARVGNEALDVQAMLAHARNVGGANLRKSAFLGQHICTPLRGVAVHINAFNFPV</sequence>
<keyword evidence="2" id="KW-1185">Reference proteome</keyword>
<protein>
    <submittedName>
        <fullName evidence="1">Uncharacterized protein</fullName>
    </submittedName>
</protein>
<evidence type="ECO:0000313" key="1">
    <source>
        <dbReference type="EMBL" id="GFE50708.1"/>
    </source>
</evidence>
<dbReference type="Proteomes" id="UP000436522">
    <property type="component" value="Unassembled WGS sequence"/>
</dbReference>
<comment type="caution">
    <text evidence="1">The sequence shown here is derived from an EMBL/GenBank/DDBJ whole genome shotgun (WGS) entry which is preliminary data.</text>
</comment>
<proteinExistence type="predicted"/>
<reference evidence="1 2" key="1">
    <citation type="submission" date="2019-12" db="EMBL/GenBank/DDBJ databases">
        <title>Roseobacter cerasinus sp. nov., isolated from seawater around aquaculture.</title>
        <authorList>
            <person name="Muramatsu S."/>
            <person name="Takabe Y."/>
            <person name="Mori K."/>
            <person name="Takaichi S."/>
            <person name="Hanada S."/>
        </authorList>
    </citation>
    <scope>NUCLEOTIDE SEQUENCE [LARGE SCALE GENOMIC DNA]</scope>
    <source>
        <strain evidence="1 2">AI77</strain>
    </source>
</reference>
<dbReference type="EMBL" id="BLIV01000004">
    <property type="protein sequence ID" value="GFE50708.1"/>
    <property type="molecule type" value="Genomic_DNA"/>
</dbReference>
<dbReference type="AlphaFoldDB" id="A0A640VQL7"/>
<evidence type="ECO:0000313" key="2">
    <source>
        <dbReference type="Proteomes" id="UP000436522"/>
    </source>
</evidence>
<gene>
    <name evidence="1" type="ORF">So717_24610</name>
</gene>
<name>A0A640VQL7_9RHOB</name>
<accession>A0A640VQL7</accession>